<dbReference type="EMBL" id="JASPKZ010010661">
    <property type="protein sequence ID" value="KAJ9573993.1"/>
    <property type="molecule type" value="Genomic_DNA"/>
</dbReference>
<dbReference type="Proteomes" id="UP001233999">
    <property type="component" value="Unassembled WGS sequence"/>
</dbReference>
<evidence type="ECO:0000313" key="3">
    <source>
        <dbReference type="Proteomes" id="UP001233999"/>
    </source>
</evidence>
<reference evidence="2" key="1">
    <citation type="journal article" date="2023" name="IScience">
        <title>Live-bearing cockroach genome reveals convergent evolutionary mechanisms linked to viviparity in insects and beyond.</title>
        <authorList>
            <person name="Fouks B."/>
            <person name="Harrison M.C."/>
            <person name="Mikhailova A.A."/>
            <person name="Marchal E."/>
            <person name="English S."/>
            <person name="Carruthers M."/>
            <person name="Jennings E.C."/>
            <person name="Chiamaka E.L."/>
            <person name="Frigard R.A."/>
            <person name="Pippel M."/>
            <person name="Attardo G.M."/>
            <person name="Benoit J.B."/>
            <person name="Bornberg-Bauer E."/>
            <person name="Tobe S.S."/>
        </authorList>
    </citation>
    <scope>NUCLEOTIDE SEQUENCE</scope>
    <source>
        <strain evidence="2">Stay&amp;Tobe</strain>
    </source>
</reference>
<feature type="region of interest" description="Disordered" evidence="1">
    <location>
        <begin position="23"/>
        <end position="71"/>
    </location>
</feature>
<comment type="caution">
    <text evidence="2">The sequence shown here is derived from an EMBL/GenBank/DDBJ whole genome shotgun (WGS) entry which is preliminary data.</text>
</comment>
<protein>
    <submittedName>
        <fullName evidence="2">Uncharacterized protein</fullName>
    </submittedName>
</protein>
<evidence type="ECO:0000256" key="1">
    <source>
        <dbReference type="SAM" id="MobiDB-lite"/>
    </source>
</evidence>
<accession>A0AAD7Z4Y4</accession>
<proteinExistence type="predicted"/>
<gene>
    <name evidence="2" type="ORF">L9F63_008623</name>
</gene>
<evidence type="ECO:0000313" key="2">
    <source>
        <dbReference type="EMBL" id="KAJ9573993.1"/>
    </source>
</evidence>
<keyword evidence="3" id="KW-1185">Reference proteome</keyword>
<feature type="compositionally biased region" description="Basic and acidic residues" evidence="1">
    <location>
        <begin position="23"/>
        <end position="32"/>
    </location>
</feature>
<feature type="non-terminal residue" evidence="2">
    <location>
        <position position="71"/>
    </location>
</feature>
<feature type="compositionally biased region" description="Basic and acidic residues" evidence="1">
    <location>
        <begin position="43"/>
        <end position="60"/>
    </location>
</feature>
<dbReference type="AlphaFoldDB" id="A0AAD7Z4Y4"/>
<organism evidence="2 3">
    <name type="scientific">Diploptera punctata</name>
    <name type="common">Pacific beetle cockroach</name>
    <dbReference type="NCBI Taxonomy" id="6984"/>
    <lineage>
        <taxon>Eukaryota</taxon>
        <taxon>Metazoa</taxon>
        <taxon>Ecdysozoa</taxon>
        <taxon>Arthropoda</taxon>
        <taxon>Hexapoda</taxon>
        <taxon>Insecta</taxon>
        <taxon>Pterygota</taxon>
        <taxon>Neoptera</taxon>
        <taxon>Polyneoptera</taxon>
        <taxon>Dictyoptera</taxon>
        <taxon>Blattodea</taxon>
        <taxon>Blaberoidea</taxon>
        <taxon>Blaberidae</taxon>
        <taxon>Diplopterinae</taxon>
        <taxon>Diploptera</taxon>
    </lineage>
</organism>
<name>A0AAD7Z4Y4_DIPPU</name>
<sequence>MMMVDIFAAVFPTLALHDHEKVRAAANEQDRQKKFHQSRGSLRKSESKDSPEKEKSDPPKAKPVKTPPKGV</sequence>
<reference evidence="2" key="2">
    <citation type="submission" date="2023-05" db="EMBL/GenBank/DDBJ databases">
        <authorList>
            <person name="Fouks B."/>
        </authorList>
    </citation>
    <scope>NUCLEOTIDE SEQUENCE</scope>
    <source>
        <strain evidence="2">Stay&amp;Tobe</strain>
        <tissue evidence="2">Testes</tissue>
    </source>
</reference>